<protein>
    <submittedName>
        <fullName evidence="2">Uncharacterized protein</fullName>
    </submittedName>
</protein>
<organism evidence="2 3">
    <name type="scientific">Mycolicibacterium iranicum</name>
    <name type="common">Mycobacterium iranicum</name>
    <dbReference type="NCBI Taxonomy" id="912594"/>
    <lineage>
        <taxon>Bacteria</taxon>
        <taxon>Bacillati</taxon>
        <taxon>Actinomycetota</taxon>
        <taxon>Actinomycetes</taxon>
        <taxon>Mycobacteriales</taxon>
        <taxon>Mycobacteriaceae</taxon>
        <taxon>Mycolicibacterium</taxon>
    </lineage>
</organism>
<gene>
    <name evidence="2" type="ORF">OY187_31095</name>
</gene>
<proteinExistence type="predicted"/>
<name>A0ABT4HQI7_MYCIR</name>
<dbReference type="RefSeq" id="WP_268788145.1">
    <property type="nucleotide sequence ID" value="NZ_JAPQYE010000033.1"/>
</dbReference>
<keyword evidence="3" id="KW-1185">Reference proteome</keyword>
<evidence type="ECO:0000313" key="3">
    <source>
        <dbReference type="Proteomes" id="UP001084650"/>
    </source>
</evidence>
<feature type="region of interest" description="Disordered" evidence="1">
    <location>
        <begin position="79"/>
        <end position="100"/>
    </location>
</feature>
<comment type="caution">
    <text evidence="2">The sequence shown here is derived from an EMBL/GenBank/DDBJ whole genome shotgun (WGS) entry which is preliminary data.</text>
</comment>
<accession>A0ABT4HQI7</accession>
<evidence type="ECO:0000256" key="1">
    <source>
        <dbReference type="SAM" id="MobiDB-lite"/>
    </source>
</evidence>
<dbReference type="EMBL" id="JAPQYE010000033">
    <property type="protein sequence ID" value="MCZ0732501.1"/>
    <property type="molecule type" value="Genomic_DNA"/>
</dbReference>
<evidence type="ECO:0000313" key="2">
    <source>
        <dbReference type="EMBL" id="MCZ0732501.1"/>
    </source>
</evidence>
<sequence>MQRLAADLVARSHGLGGVHIGAVCDAITAAGIDPAVWSAVAIKAALEADMRARRSSWPDVIERPGAFLASRLRRIEWRPQGPPQCGGKAAARQDDDRSAAAPLSAAQRARIVAARTEIRAVLAAKAASRGQEKTCS</sequence>
<dbReference type="Proteomes" id="UP001084650">
    <property type="component" value="Unassembled WGS sequence"/>
</dbReference>
<reference evidence="2" key="1">
    <citation type="submission" date="2022-12" db="EMBL/GenBank/DDBJ databases">
        <title>Whole genome sequence of Mycolicibacterium iranicum strain SBH312.</title>
        <authorList>
            <person name="Jani J."/>
            <person name="Arifin Mustapha Z."/>
            <person name="Ahmed K."/>
            <person name="Kai Ling C."/>
        </authorList>
    </citation>
    <scope>NUCLEOTIDE SEQUENCE</scope>
    <source>
        <strain evidence="2">SBH312</strain>
    </source>
</reference>